<name>A0A2R7Z0N3_9ACTN</name>
<feature type="region of interest" description="Disordered" evidence="1">
    <location>
        <begin position="28"/>
        <end position="59"/>
    </location>
</feature>
<sequence length="59" mass="6749">MVWVSWLGREGRGEVDRDVAVRRLAKALEKDHRAKQPPRPARETDRSTGIAVRPTRRAS</sequence>
<dbReference type="EMBL" id="PYXZ01000002">
    <property type="protein sequence ID" value="PUA82172.1"/>
    <property type="molecule type" value="Genomic_DNA"/>
</dbReference>
<protein>
    <submittedName>
        <fullName evidence="2">Uncharacterized protein</fullName>
    </submittedName>
</protein>
<organism evidence="2 3">
    <name type="scientific">Nocardioides currus</name>
    <dbReference type="NCBI Taxonomy" id="2133958"/>
    <lineage>
        <taxon>Bacteria</taxon>
        <taxon>Bacillati</taxon>
        <taxon>Actinomycetota</taxon>
        <taxon>Actinomycetes</taxon>
        <taxon>Propionibacteriales</taxon>
        <taxon>Nocardioidaceae</taxon>
        <taxon>Nocardioides</taxon>
    </lineage>
</organism>
<keyword evidence="3" id="KW-1185">Reference proteome</keyword>
<dbReference type="AlphaFoldDB" id="A0A2R7Z0N3"/>
<evidence type="ECO:0000313" key="3">
    <source>
        <dbReference type="Proteomes" id="UP000244867"/>
    </source>
</evidence>
<gene>
    <name evidence="2" type="ORF">C7S10_08320</name>
</gene>
<evidence type="ECO:0000313" key="2">
    <source>
        <dbReference type="EMBL" id="PUA82172.1"/>
    </source>
</evidence>
<feature type="compositionally biased region" description="Basic and acidic residues" evidence="1">
    <location>
        <begin position="28"/>
        <end position="46"/>
    </location>
</feature>
<proteinExistence type="predicted"/>
<accession>A0A2R7Z0N3</accession>
<evidence type="ECO:0000256" key="1">
    <source>
        <dbReference type="SAM" id="MobiDB-lite"/>
    </source>
</evidence>
<reference evidence="2 3" key="1">
    <citation type="submission" date="2018-03" db="EMBL/GenBank/DDBJ databases">
        <authorList>
            <person name="Keele B.F."/>
        </authorList>
    </citation>
    <scope>NUCLEOTIDE SEQUENCE [LARGE SCALE GENOMIC DNA]</scope>
    <source>
        <strain evidence="2 3">IB-3</strain>
    </source>
</reference>
<dbReference type="Proteomes" id="UP000244867">
    <property type="component" value="Unassembled WGS sequence"/>
</dbReference>
<dbReference type="OrthoDB" id="3785987at2"/>
<comment type="caution">
    <text evidence="2">The sequence shown here is derived from an EMBL/GenBank/DDBJ whole genome shotgun (WGS) entry which is preliminary data.</text>
</comment>